<sequence length="75" mass="8135">MGEKYPDDAVVRAEGAAAVVGKSVATFRRRVRAHGGPPSYRQGGHLVYRVGEVRRWWEAVESALVPIETGTGASR</sequence>
<keyword evidence="2" id="KW-1185">Reference proteome</keyword>
<evidence type="ECO:0000313" key="2">
    <source>
        <dbReference type="Proteomes" id="UP000238083"/>
    </source>
</evidence>
<gene>
    <name evidence="1" type="ORF">CLV37_13913</name>
</gene>
<name>A0A2T0QLU7_9ACTN</name>
<protein>
    <recommendedName>
        <fullName evidence="3">Helix-turn-helix protein</fullName>
    </recommendedName>
</protein>
<evidence type="ECO:0000313" key="1">
    <source>
        <dbReference type="EMBL" id="PRY05401.1"/>
    </source>
</evidence>
<organism evidence="1 2">
    <name type="scientific">Kineococcus rhizosphaerae</name>
    <dbReference type="NCBI Taxonomy" id="559628"/>
    <lineage>
        <taxon>Bacteria</taxon>
        <taxon>Bacillati</taxon>
        <taxon>Actinomycetota</taxon>
        <taxon>Actinomycetes</taxon>
        <taxon>Kineosporiales</taxon>
        <taxon>Kineosporiaceae</taxon>
        <taxon>Kineococcus</taxon>
    </lineage>
</organism>
<accession>A0A2T0QLU7</accession>
<dbReference type="EMBL" id="PVZF01000039">
    <property type="protein sequence ID" value="PRY05401.1"/>
    <property type="molecule type" value="Genomic_DNA"/>
</dbReference>
<dbReference type="OrthoDB" id="4330189at2"/>
<dbReference type="AlphaFoldDB" id="A0A2T0QLU7"/>
<proteinExistence type="predicted"/>
<comment type="caution">
    <text evidence="1">The sequence shown here is derived from an EMBL/GenBank/DDBJ whole genome shotgun (WGS) entry which is preliminary data.</text>
</comment>
<dbReference type="Proteomes" id="UP000238083">
    <property type="component" value="Unassembled WGS sequence"/>
</dbReference>
<dbReference type="RefSeq" id="WP_106215742.1">
    <property type="nucleotide sequence ID" value="NZ_PVZF01000039.1"/>
</dbReference>
<evidence type="ECO:0008006" key="3">
    <source>
        <dbReference type="Google" id="ProtNLM"/>
    </source>
</evidence>
<reference evidence="1 2" key="1">
    <citation type="submission" date="2018-03" db="EMBL/GenBank/DDBJ databases">
        <title>Genomic Encyclopedia of Archaeal and Bacterial Type Strains, Phase II (KMG-II): from individual species to whole genera.</title>
        <authorList>
            <person name="Goeker M."/>
        </authorList>
    </citation>
    <scope>NUCLEOTIDE SEQUENCE [LARGE SCALE GENOMIC DNA]</scope>
    <source>
        <strain evidence="1 2">DSM 19711</strain>
    </source>
</reference>